<gene>
    <name evidence="3" type="ORF">STRUR_1285</name>
</gene>
<dbReference type="STRING" id="764291.STRUR_1285"/>
<dbReference type="AlphaFoldDB" id="G5KGG7"/>
<evidence type="ECO:0000256" key="1">
    <source>
        <dbReference type="ARBA" id="ARBA00005721"/>
    </source>
</evidence>
<name>G5KGG7_9STRE</name>
<reference evidence="3 4" key="1">
    <citation type="journal article" date="2014" name="Int. J. Syst. Evol. Microbiol.">
        <title>Phylogenomics and the dynamic genome evolution of the genus Streptococcus.</title>
        <authorList>
            <consortium name="The Broad Institute Genome Sequencing Platform"/>
            <person name="Richards V.P."/>
            <person name="Palmer S.R."/>
            <person name="Pavinski Bitar P.D."/>
            <person name="Qin X."/>
            <person name="Weinstock G.M."/>
            <person name="Highlander S.K."/>
            <person name="Town C.D."/>
            <person name="Burne R.A."/>
            <person name="Stanhope M.J."/>
        </authorList>
    </citation>
    <scope>NUCLEOTIDE SEQUENCE [LARGE SCALE GENOMIC DNA]</scope>
    <source>
        <strain evidence="3 4">2285-97</strain>
    </source>
</reference>
<dbReference type="Pfam" id="PF03780">
    <property type="entry name" value="Asp23"/>
    <property type="match status" value="1"/>
</dbReference>
<dbReference type="InterPro" id="IPR005531">
    <property type="entry name" value="Asp23"/>
</dbReference>
<comment type="caution">
    <text evidence="3">The sequence shown here is derived from an EMBL/GenBank/DDBJ whole genome shotgun (WGS) entry which is preliminary data.</text>
</comment>
<dbReference type="RefSeq" id="WP_006738970.1">
    <property type="nucleotide sequence ID" value="NZ_AEUZ02000001.1"/>
</dbReference>
<keyword evidence="4" id="KW-1185">Reference proteome</keyword>
<dbReference type="PANTHER" id="PTHR34297">
    <property type="entry name" value="HYPOTHETICAL CYTOSOLIC PROTEIN-RELATED"/>
    <property type="match status" value="1"/>
</dbReference>
<evidence type="ECO:0000256" key="2">
    <source>
        <dbReference type="ARBA" id="ARBA00039575"/>
    </source>
</evidence>
<dbReference type="Proteomes" id="UP000005388">
    <property type="component" value="Unassembled WGS sequence"/>
</dbReference>
<organism evidence="3 4">
    <name type="scientific">Streptococcus urinalis 2285-97</name>
    <dbReference type="NCBI Taxonomy" id="764291"/>
    <lineage>
        <taxon>Bacteria</taxon>
        <taxon>Bacillati</taxon>
        <taxon>Bacillota</taxon>
        <taxon>Bacilli</taxon>
        <taxon>Lactobacillales</taxon>
        <taxon>Streptococcaceae</taxon>
        <taxon>Streptococcus</taxon>
    </lineage>
</organism>
<dbReference type="PANTHER" id="PTHR34297:SF3">
    <property type="entry name" value="ALKALINE SHOCK PROTEIN 23"/>
    <property type="match status" value="1"/>
</dbReference>
<protein>
    <recommendedName>
        <fullName evidence="2">Stress response regulator gls24 homolog</fullName>
    </recommendedName>
</protein>
<dbReference type="EMBL" id="AEUZ02000001">
    <property type="protein sequence ID" value="EHJ56204.1"/>
    <property type="molecule type" value="Genomic_DNA"/>
</dbReference>
<accession>G5KGG7</accession>
<comment type="similarity">
    <text evidence="1">Belongs to the asp23 family.</text>
</comment>
<sequence>MTNSNTYIKNTATTTKPEAIRGELTYEDKVIQKIIGIALANVDGLLAVSGGFFSSIKDKLVNSDSVTDGVNVEVGKKQVAVDLDVVVEYQKHIPTIYKKVKEVVEKEVKRMTDLDVVEVNVNVVDIKTREQHEADSVTVQDQLSNAAQATGKFTSNQVNNVKSAIGSGVDKVQDMQSEPRVK</sequence>
<proteinExistence type="inferred from homology"/>
<evidence type="ECO:0000313" key="4">
    <source>
        <dbReference type="Proteomes" id="UP000005388"/>
    </source>
</evidence>
<dbReference type="eggNOG" id="COG1302">
    <property type="taxonomic scope" value="Bacteria"/>
</dbReference>
<evidence type="ECO:0000313" key="3">
    <source>
        <dbReference type="EMBL" id="EHJ56204.1"/>
    </source>
</evidence>